<dbReference type="EMBL" id="JAUESC010000003">
    <property type="protein sequence ID" value="KAK0601646.1"/>
    <property type="molecule type" value="Genomic_DNA"/>
</dbReference>
<dbReference type="Proteomes" id="UP001168877">
    <property type="component" value="Unassembled WGS sequence"/>
</dbReference>
<gene>
    <name evidence="2" type="ORF">LWI29_026078</name>
</gene>
<evidence type="ECO:0000313" key="2">
    <source>
        <dbReference type="EMBL" id="KAK0601646.1"/>
    </source>
</evidence>
<comment type="caution">
    <text evidence="2">The sequence shown here is derived from an EMBL/GenBank/DDBJ whole genome shotgun (WGS) entry which is preliminary data.</text>
</comment>
<reference evidence="2" key="2">
    <citation type="submission" date="2023-06" db="EMBL/GenBank/DDBJ databases">
        <authorList>
            <person name="Swenson N.G."/>
            <person name="Wegrzyn J.L."/>
            <person name="Mcevoy S.L."/>
        </authorList>
    </citation>
    <scope>NUCLEOTIDE SEQUENCE</scope>
    <source>
        <strain evidence="2">NS2018</strain>
        <tissue evidence="2">Leaf</tissue>
    </source>
</reference>
<evidence type="ECO:0000313" key="3">
    <source>
        <dbReference type="Proteomes" id="UP001168877"/>
    </source>
</evidence>
<feature type="compositionally biased region" description="Basic and acidic residues" evidence="1">
    <location>
        <begin position="50"/>
        <end position="69"/>
    </location>
</feature>
<proteinExistence type="predicted"/>
<organism evidence="2 3">
    <name type="scientific">Acer saccharum</name>
    <name type="common">Sugar maple</name>
    <dbReference type="NCBI Taxonomy" id="4024"/>
    <lineage>
        <taxon>Eukaryota</taxon>
        <taxon>Viridiplantae</taxon>
        <taxon>Streptophyta</taxon>
        <taxon>Embryophyta</taxon>
        <taxon>Tracheophyta</taxon>
        <taxon>Spermatophyta</taxon>
        <taxon>Magnoliopsida</taxon>
        <taxon>eudicotyledons</taxon>
        <taxon>Gunneridae</taxon>
        <taxon>Pentapetalae</taxon>
        <taxon>rosids</taxon>
        <taxon>malvids</taxon>
        <taxon>Sapindales</taxon>
        <taxon>Sapindaceae</taxon>
        <taxon>Hippocastanoideae</taxon>
        <taxon>Acereae</taxon>
        <taxon>Acer</taxon>
    </lineage>
</organism>
<dbReference type="AlphaFoldDB" id="A0AA39W592"/>
<accession>A0AA39W592</accession>
<sequence>MSVAQARSKQKASLTILKEEKDQTLQRIRAWLQSKQQNPDENLFQNVENQRIDGGEERIEAGDVSKTEENPDVISSVE</sequence>
<reference evidence="2" key="1">
    <citation type="journal article" date="2022" name="Plant J.">
        <title>Strategies of tolerance reflected in two North American maple genomes.</title>
        <authorList>
            <person name="McEvoy S.L."/>
            <person name="Sezen U.U."/>
            <person name="Trouern-Trend A."/>
            <person name="McMahon S.M."/>
            <person name="Schaberg P.G."/>
            <person name="Yang J."/>
            <person name="Wegrzyn J.L."/>
            <person name="Swenson N.G."/>
        </authorList>
    </citation>
    <scope>NUCLEOTIDE SEQUENCE</scope>
    <source>
        <strain evidence="2">NS2018</strain>
    </source>
</reference>
<feature type="region of interest" description="Disordered" evidence="1">
    <location>
        <begin position="50"/>
        <end position="78"/>
    </location>
</feature>
<evidence type="ECO:0000256" key="1">
    <source>
        <dbReference type="SAM" id="MobiDB-lite"/>
    </source>
</evidence>
<name>A0AA39W592_ACESA</name>
<protein>
    <submittedName>
        <fullName evidence="2">Uncharacterized protein</fullName>
    </submittedName>
</protein>
<keyword evidence="3" id="KW-1185">Reference proteome</keyword>